<dbReference type="EMBL" id="QUBR01000001">
    <property type="protein sequence ID" value="REK73637.1"/>
    <property type="molecule type" value="Genomic_DNA"/>
</dbReference>
<evidence type="ECO:0000313" key="1">
    <source>
        <dbReference type="EMBL" id="REK73637.1"/>
    </source>
</evidence>
<keyword evidence="2" id="KW-1185">Reference proteome</keyword>
<protein>
    <submittedName>
        <fullName evidence="1">Uncharacterized protein</fullName>
    </submittedName>
</protein>
<evidence type="ECO:0000313" key="2">
    <source>
        <dbReference type="Proteomes" id="UP000265581"/>
    </source>
</evidence>
<reference evidence="1 2" key="1">
    <citation type="submission" date="2018-08" db="EMBL/GenBank/DDBJ databases">
        <title>Aeromicrobium sp. M2KJ-4, whole genome shotgun sequence.</title>
        <authorList>
            <person name="Tuo L."/>
        </authorList>
    </citation>
    <scope>NUCLEOTIDE SEQUENCE [LARGE SCALE GENOMIC DNA]</scope>
    <source>
        <strain evidence="1 2">M2KJ-4</strain>
    </source>
</reference>
<accession>A0A371PCK2</accession>
<name>A0A371PCK2_9ACTN</name>
<proteinExistence type="predicted"/>
<comment type="caution">
    <text evidence="1">The sequence shown here is derived from an EMBL/GenBank/DDBJ whole genome shotgun (WGS) entry which is preliminary data.</text>
</comment>
<dbReference type="Proteomes" id="UP000265581">
    <property type="component" value="Unassembled WGS sequence"/>
</dbReference>
<sequence>MSDLTQMQPSNERTRTRMRLDKLERLVRKLAAAPIRNATIDGPVVVSPRGGVTATSGDGSTMSLSSDGVVSTTEDGKSLVVSGADVQVQAGPGEPWVPFEQIILDQVPGTDGLVPTSPPEVQVIEGNGDVLLAITPVVGEDEDPIVAFTVYVDGVYRLTAFSTTISIAGLPYDVDSTFTVSQSDADGEGPLSEPVTGRPQKIGAGDLAQTIIESLDKGDQAYEIASGSSRIVYAGTDPEDDEKDKDGDTWFRFADGALVGQWRHDGTDWQSVTIDKTMLGELDAAMITTGFLNVALLIQAGAITAEKADIASFKAPLANIGVLVANDVYTSGGLHITKAGSLALIDENATDGRRQYDSTGKLRLSFPMDPSVDAPYLFDGDVVARTLTIKGRASFEGQQIEFSRNSVVTMQRGTTAPQSAPTASTASWQAAAPLGAAPGVGGFWDGSGWLFLVRGTPIEAGSLYSGKPRMARMATDGTVTYTTLTGLPAGSNTPGDSYRDPLGIVKIGTDYYVLAERTRPNPGSFISNYLDITLYRLNSSFGLVGSGVVFSGETYATGPQYANLGTDGTTLYVSLPDPATSGATTYIRTVNTSTMLWASDPAIALPTAESSRFMVGNFDFGAKRFVFQANSDSDGLFRSYTAAGAAVPAENFNIRTPSYVYLAYLPAYGWDGTRFTVWPADSVPFKSSTRLTTLTLRVAASWYSATGGLETPIGPIRSVTLPARSGSVTFTMPAPDNDGTAGSPSSSRLYVGLTDSTLRLQAGEFVETKTLTDPNTTSGAAPKTTNTFPDGVAARFQSAAGTTYMDGAGKLRGIDFGAGPANQIAIDALGNGRVGPMQFTTTLSGYGSTTGHMGGTVLGQLGDGVSSTDAVNKRQLDAGGTKSLARRRNTVAQLTSAGNYAKVLFQTAEETHSDITYSSAGHFTLGPAAIWEITAEITFDAAGTGFRQVLIVEGSGSTVTASNIMAAVTMPSFGSAAFVGVQVTVPKKRLAAGASFWIATYQAEGSLYLVAARNVVSVMRVGA</sequence>
<dbReference type="RefSeq" id="WP_119703747.1">
    <property type="nucleotide sequence ID" value="NZ_JBHSOI010000001.1"/>
</dbReference>
<gene>
    <name evidence="1" type="ORF">DX116_08915</name>
</gene>
<dbReference type="AlphaFoldDB" id="A0A371PCK2"/>
<organism evidence="1 2">
    <name type="scientific">Aeromicrobium endophyticum</name>
    <dbReference type="NCBI Taxonomy" id="2292704"/>
    <lineage>
        <taxon>Bacteria</taxon>
        <taxon>Bacillati</taxon>
        <taxon>Actinomycetota</taxon>
        <taxon>Actinomycetes</taxon>
        <taxon>Propionibacteriales</taxon>
        <taxon>Nocardioidaceae</taxon>
        <taxon>Aeromicrobium</taxon>
    </lineage>
</organism>